<feature type="compositionally biased region" description="Basic and acidic residues" evidence="1">
    <location>
        <begin position="8"/>
        <end position="21"/>
    </location>
</feature>
<dbReference type="EMBL" id="JAFCJH010000017">
    <property type="protein sequence ID" value="MBR0797265.1"/>
    <property type="molecule type" value="Genomic_DNA"/>
</dbReference>
<keyword evidence="4" id="KW-1185">Reference proteome</keyword>
<reference evidence="4" key="1">
    <citation type="journal article" date="2021" name="ISME J.">
        <title>Evolutionary origin and ecological implication of a unique nif island in free-living Bradyrhizobium lineages.</title>
        <authorList>
            <person name="Tao J."/>
        </authorList>
    </citation>
    <scope>NUCLEOTIDE SEQUENCE [LARGE SCALE GENOMIC DNA]</scope>
    <source>
        <strain evidence="4">SZCCT0434</strain>
    </source>
</reference>
<dbReference type="InterPro" id="IPR054189">
    <property type="entry name" value="DUF6894"/>
</dbReference>
<dbReference type="RefSeq" id="WP_212396809.1">
    <property type="nucleotide sequence ID" value="NZ_JAFCJH010000017.1"/>
</dbReference>
<sequence>MARFYFHKHQDGKQIEDHKGRSFPDEQAACRHAFRAVAAIIGRIGRSDEQAGTYVGIEVHDGERTRCIVRAFIVVEHPRN</sequence>
<feature type="domain" description="DUF6894" evidence="2">
    <location>
        <begin position="3"/>
        <end position="67"/>
    </location>
</feature>
<evidence type="ECO:0000313" key="3">
    <source>
        <dbReference type="EMBL" id="MBR0797265.1"/>
    </source>
</evidence>
<evidence type="ECO:0000313" key="4">
    <source>
        <dbReference type="Proteomes" id="UP001315278"/>
    </source>
</evidence>
<gene>
    <name evidence="3" type="ORF">JQ615_17885</name>
</gene>
<accession>A0ABS5FKF6</accession>
<evidence type="ECO:0000256" key="1">
    <source>
        <dbReference type="SAM" id="MobiDB-lite"/>
    </source>
</evidence>
<feature type="region of interest" description="Disordered" evidence="1">
    <location>
        <begin position="1"/>
        <end position="21"/>
    </location>
</feature>
<protein>
    <recommendedName>
        <fullName evidence="2">DUF6894 domain-containing protein</fullName>
    </recommendedName>
</protein>
<name>A0ABS5FKF6_9BRAD</name>
<comment type="caution">
    <text evidence="3">The sequence shown here is derived from an EMBL/GenBank/DDBJ whole genome shotgun (WGS) entry which is preliminary data.</text>
</comment>
<dbReference type="Proteomes" id="UP001315278">
    <property type="component" value="Unassembled WGS sequence"/>
</dbReference>
<proteinExistence type="predicted"/>
<evidence type="ECO:0000259" key="2">
    <source>
        <dbReference type="Pfam" id="PF21834"/>
    </source>
</evidence>
<organism evidence="3 4">
    <name type="scientific">Bradyrhizobium jicamae</name>
    <dbReference type="NCBI Taxonomy" id="280332"/>
    <lineage>
        <taxon>Bacteria</taxon>
        <taxon>Pseudomonadati</taxon>
        <taxon>Pseudomonadota</taxon>
        <taxon>Alphaproteobacteria</taxon>
        <taxon>Hyphomicrobiales</taxon>
        <taxon>Nitrobacteraceae</taxon>
        <taxon>Bradyrhizobium</taxon>
    </lineage>
</organism>
<dbReference type="Pfam" id="PF21834">
    <property type="entry name" value="DUF6894"/>
    <property type="match status" value="1"/>
</dbReference>